<evidence type="ECO:0000313" key="4">
    <source>
        <dbReference type="Proteomes" id="UP001213972"/>
    </source>
</evidence>
<evidence type="ECO:0000256" key="2">
    <source>
        <dbReference type="SAM" id="Phobius"/>
    </source>
</evidence>
<keyword evidence="2" id="KW-0812">Transmembrane</keyword>
<sequence length="103" mass="10742">MQPLTWIATNTPFVPSPSPSVNPDTVTPGVAGFIAIAVIALAVVFLLIDMIRRIRRGRYRAEIAEQLDAEEAEEAAARAAEEAAAVDGDAAGDDVTPEGPAKG</sequence>
<keyword evidence="2" id="KW-1133">Transmembrane helix</keyword>
<name>A0AAJ5W5R7_9MICO</name>
<proteinExistence type="predicted"/>
<evidence type="ECO:0000256" key="1">
    <source>
        <dbReference type="SAM" id="MobiDB-lite"/>
    </source>
</evidence>
<dbReference type="AlphaFoldDB" id="A0AAJ5W5R7"/>
<gene>
    <name evidence="3" type="ORF">P0Y48_06000</name>
</gene>
<evidence type="ECO:0000313" key="3">
    <source>
        <dbReference type="EMBL" id="WEK14745.1"/>
    </source>
</evidence>
<protein>
    <submittedName>
        <fullName evidence="3">Uncharacterized protein</fullName>
    </submittedName>
</protein>
<dbReference type="Proteomes" id="UP001213972">
    <property type="component" value="Chromosome"/>
</dbReference>
<keyword evidence="2" id="KW-0472">Membrane</keyword>
<feature type="transmembrane region" description="Helical" evidence="2">
    <location>
        <begin position="26"/>
        <end position="48"/>
    </location>
</feature>
<reference evidence="3" key="1">
    <citation type="submission" date="2023-03" db="EMBL/GenBank/DDBJ databases">
        <title>Andean soil-derived lignocellulolytic bacterial consortium as a source of novel taxa and putative plastic-active enzymes.</title>
        <authorList>
            <person name="Diaz-Garcia L."/>
            <person name="Chuvochina M."/>
            <person name="Feuerriegel G."/>
            <person name="Bunk B."/>
            <person name="Sproer C."/>
            <person name="Streit W.R."/>
            <person name="Rodriguez L.M."/>
            <person name="Overmann J."/>
            <person name="Jimenez D.J."/>
        </authorList>
    </citation>
    <scope>NUCLEOTIDE SEQUENCE</scope>
    <source>
        <strain evidence="3">MAG 4610</strain>
    </source>
</reference>
<accession>A0AAJ5W5R7</accession>
<organism evidence="3 4">
    <name type="scientific">Candidatus Microbacterium phytovorans</name>
    <dbReference type="NCBI Taxonomy" id="3121374"/>
    <lineage>
        <taxon>Bacteria</taxon>
        <taxon>Bacillati</taxon>
        <taxon>Actinomycetota</taxon>
        <taxon>Actinomycetes</taxon>
        <taxon>Micrococcales</taxon>
        <taxon>Microbacteriaceae</taxon>
        <taxon>Microbacterium</taxon>
    </lineage>
</organism>
<feature type="region of interest" description="Disordered" evidence="1">
    <location>
        <begin position="74"/>
        <end position="103"/>
    </location>
</feature>
<dbReference type="EMBL" id="CP119321">
    <property type="protein sequence ID" value="WEK14745.1"/>
    <property type="molecule type" value="Genomic_DNA"/>
</dbReference>